<sequence length="79" mass="9048">MINEIVRLEDSFSMADINGNEYVVLRMDCTITKGRSCFMSFDILHEQGYQNNKDVCMQKMAEFKAVCEAKAKEMGVDII</sequence>
<keyword evidence="2" id="KW-1185">Reference proteome</keyword>
<evidence type="ECO:0000313" key="2">
    <source>
        <dbReference type="Proteomes" id="UP000295325"/>
    </source>
</evidence>
<accession>A0A4R7KUM8</accession>
<dbReference type="OrthoDB" id="9908232at2"/>
<gene>
    <name evidence="1" type="ORF">EDD71_102196</name>
</gene>
<dbReference type="Proteomes" id="UP000295325">
    <property type="component" value="Unassembled WGS sequence"/>
</dbReference>
<dbReference type="EMBL" id="SOAZ01000002">
    <property type="protein sequence ID" value="TDT63434.1"/>
    <property type="molecule type" value="Genomic_DNA"/>
</dbReference>
<reference evidence="1 2" key="1">
    <citation type="submission" date="2019-03" db="EMBL/GenBank/DDBJ databases">
        <title>Genomic Encyclopedia of Type Strains, Phase IV (KMG-IV): sequencing the most valuable type-strain genomes for metagenomic binning, comparative biology and taxonomic classification.</title>
        <authorList>
            <person name="Goeker M."/>
        </authorList>
    </citation>
    <scope>NUCLEOTIDE SEQUENCE [LARGE SCALE GENOMIC DNA]</scope>
    <source>
        <strain evidence="1 2">DSM 24455</strain>
    </source>
</reference>
<name>A0A4R7KUM8_9CLOT</name>
<comment type="caution">
    <text evidence="1">The sequence shown here is derived from an EMBL/GenBank/DDBJ whole genome shotgun (WGS) entry which is preliminary data.</text>
</comment>
<dbReference type="AlphaFoldDB" id="A0A4R7KUM8"/>
<protein>
    <submittedName>
        <fullName evidence="1">Uncharacterized protein</fullName>
    </submittedName>
</protein>
<organism evidence="1 2">
    <name type="scientific">Fonticella tunisiensis</name>
    <dbReference type="NCBI Taxonomy" id="1096341"/>
    <lineage>
        <taxon>Bacteria</taxon>
        <taxon>Bacillati</taxon>
        <taxon>Bacillota</taxon>
        <taxon>Clostridia</taxon>
        <taxon>Eubacteriales</taxon>
        <taxon>Clostridiaceae</taxon>
        <taxon>Fonticella</taxon>
    </lineage>
</organism>
<dbReference type="RefSeq" id="WP_133627081.1">
    <property type="nucleotide sequence ID" value="NZ_SOAZ01000002.1"/>
</dbReference>
<evidence type="ECO:0000313" key="1">
    <source>
        <dbReference type="EMBL" id="TDT63434.1"/>
    </source>
</evidence>
<proteinExistence type="predicted"/>